<keyword evidence="2" id="KW-0560">Oxidoreductase</keyword>
<proteinExistence type="inferred from homology"/>
<dbReference type="PANTHER" id="PTHR43103:SF5">
    <property type="entry name" value="4-EPIMERASE, PUTATIVE (AFU_ORTHOLOGUE AFUA_7G00360)-RELATED"/>
    <property type="match status" value="1"/>
</dbReference>
<protein>
    <submittedName>
        <fullName evidence="5">UDP-glucose 4-epimerase</fullName>
    </submittedName>
</protein>
<dbReference type="RefSeq" id="WP_142057316.1">
    <property type="nucleotide sequence ID" value="NZ_VFPA01000003.1"/>
</dbReference>
<evidence type="ECO:0000256" key="1">
    <source>
        <dbReference type="ARBA" id="ARBA00007637"/>
    </source>
</evidence>
<dbReference type="Gene3D" id="3.40.50.720">
    <property type="entry name" value="NAD(P)-binding Rossmann-like Domain"/>
    <property type="match status" value="1"/>
</dbReference>
<dbReference type="GO" id="GO:0016491">
    <property type="term" value="F:oxidoreductase activity"/>
    <property type="evidence" value="ECO:0007669"/>
    <property type="project" value="UniProtKB-KW"/>
</dbReference>
<dbReference type="Pfam" id="PF01370">
    <property type="entry name" value="Epimerase"/>
    <property type="match status" value="1"/>
</dbReference>
<organism evidence="5 6">
    <name type="scientific">Pseudonocardia kunmingensis</name>
    <dbReference type="NCBI Taxonomy" id="630975"/>
    <lineage>
        <taxon>Bacteria</taxon>
        <taxon>Bacillati</taxon>
        <taxon>Actinomycetota</taxon>
        <taxon>Actinomycetes</taxon>
        <taxon>Pseudonocardiales</taxon>
        <taxon>Pseudonocardiaceae</taxon>
        <taxon>Pseudonocardia</taxon>
    </lineage>
</organism>
<gene>
    <name evidence="5" type="ORF">FB558_5004</name>
</gene>
<dbReference type="Proteomes" id="UP000315677">
    <property type="component" value="Unassembled WGS sequence"/>
</dbReference>
<dbReference type="InterPro" id="IPR036291">
    <property type="entry name" value="NAD(P)-bd_dom_sf"/>
</dbReference>
<evidence type="ECO:0000259" key="4">
    <source>
        <dbReference type="Pfam" id="PF01370"/>
    </source>
</evidence>
<dbReference type="OrthoDB" id="9795501at2"/>
<evidence type="ECO:0000256" key="2">
    <source>
        <dbReference type="ARBA" id="ARBA00023002"/>
    </source>
</evidence>
<accession>A0A543DIU1</accession>
<evidence type="ECO:0000256" key="3">
    <source>
        <dbReference type="ARBA" id="ARBA00023027"/>
    </source>
</evidence>
<comment type="caution">
    <text evidence="5">The sequence shown here is derived from an EMBL/GenBank/DDBJ whole genome shotgun (WGS) entry which is preliminary data.</text>
</comment>
<dbReference type="PANTHER" id="PTHR43103">
    <property type="entry name" value="NUCLEOSIDE-DIPHOSPHATE-SUGAR EPIMERASE"/>
    <property type="match status" value="1"/>
</dbReference>
<evidence type="ECO:0000313" key="6">
    <source>
        <dbReference type="Proteomes" id="UP000315677"/>
    </source>
</evidence>
<dbReference type="InterPro" id="IPR001509">
    <property type="entry name" value="Epimerase_deHydtase"/>
</dbReference>
<dbReference type="EMBL" id="VFPA01000003">
    <property type="protein sequence ID" value="TQM09252.1"/>
    <property type="molecule type" value="Genomic_DNA"/>
</dbReference>
<keyword evidence="3" id="KW-0520">NAD</keyword>
<name>A0A543DIU1_9PSEU</name>
<evidence type="ECO:0000313" key="5">
    <source>
        <dbReference type="EMBL" id="TQM09252.1"/>
    </source>
</evidence>
<dbReference type="SUPFAM" id="SSF51735">
    <property type="entry name" value="NAD(P)-binding Rossmann-fold domains"/>
    <property type="match status" value="1"/>
</dbReference>
<dbReference type="AlphaFoldDB" id="A0A543DIU1"/>
<feature type="domain" description="NAD-dependent epimerase/dehydratase" evidence="4">
    <location>
        <begin position="3"/>
        <end position="173"/>
    </location>
</feature>
<sequence length="290" mass="30759">MRIAVTGAAGRLGQRVVTRAVGAGHEVIAVDLPAAVAGEQVDGVEWRPADVTDLEQVRAALAGAQGVVHLGALIHPRYPEPLVTRTNVDGTHHVLVAAEEHGAGAVCLASSINAIGGVFSAAARYDAFPVTEEHASYCEDSYSLSKWILEQQSAAFARRRPDVAFTALRLHALCEEHAEARARCDDERRRGELWGWTSLDSAAAACLLALHRRSPGHAVCNIVAARTASATPSQELARRWYPDVPRTEQMPGDAGFYATAAGRAVLGWDARDEHPAVSDAERAGAAATAP</sequence>
<reference evidence="5 6" key="1">
    <citation type="submission" date="2019-06" db="EMBL/GenBank/DDBJ databases">
        <title>Sequencing the genomes of 1000 actinobacteria strains.</title>
        <authorList>
            <person name="Klenk H.-P."/>
        </authorList>
    </citation>
    <scope>NUCLEOTIDE SEQUENCE [LARGE SCALE GENOMIC DNA]</scope>
    <source>
        <strain evidence="5 6">DSM 45301</strain>
    </source>
</reference>
<keyword evidence="6" id="KW-1185">Reference proteome</keyword>
<comment type="similarity">
    <text evidence="1">Belongs to the NAD(P)-dependent epimerase/dehydratase family.</text>
</comment>